<keyword evidence="3" id="KW-0067">ATP-binding</keyword>
<dbReference type="PANTHER" id="PTHR45633">
    <property type="entry name" value="60 KDA HEAT SHOCK PROTEIN, MITOCHONDRIAL"/>
    <property type="match status" value="1"/>
</dbReference>
<dbReference type="Gene3D" id="3.50.7.10">
    <property type="entry name" value="GroEL"/>
    <property type="match status" value="1"/>
</dbReference>
<dbReference type="InterPro" id="IPR027410">
    <property type="entry name" value="TCP-1-like_intermed_sf"/>
</dbReference>
<dbReference type="SUPFAM" id="SSF54849">
    <property type="entry name" value="GroEL-intermediate domain like"/>
    <property type="match status" value="1"/>
</dbReference>
<dbReference type="AlphaFoldDB" id="M1UN99"/>
<proteinExistence type="inferred from homology"/>
<dbReference type="Proteomes" id="UP000007014">
    <property type="component" value="Chromosome 2"/>
</dbReference>
<evidence type="ECO:0000256" key="7">
    <source>
        <dbReference type="SAM" id="MobiDB-lite"/>
    </source>
</evidence>
<protein>
    <submittedName>
        <fullName evidence="8">Chroloplast chaperonin CPN60</fullName>
    </submittedName>
</protein>
<evidence type="ECO:0000256" key="5">
    <source>
        <dbReference type="RuleBase" id="RU000418"/>
    </source>
</evidence>
<evidence type="ECO:0000256" key="1">
    <source>
        <dbReference type="ARBA" id="ARBA00006607"/>
    </source>
</evidence>
<evidence type="ECO:0000256" key="3">
    <source>
        <dbReference type="ARBA" id="ARBA00022840"/>
    </source>
</evidence>
<dbReference type="STRING" id="280699.M1UN99"/>
<dbReference type="InterPro" id="IPR027409">
    <property type="entry name" value="GroEL-like_apical_dom_sf"/>
</dbReference>
<dbReference type="KEGG" id="cme:CYME_CMB021C"/>
<reference evidence="8 9" key="1">
    <citation type="journal article" date="2004" name="Nature">
        <title>Genome sequence of the ultrasmall unicellular red alga Cyanidioschyzon merolae 10D.</title>
        <authorList>
            <person name="Matsuzaki M."/>
            <person name="Misumi O."/>
            <person name="Shin-i T."/>
            <person name="Maruyama S."/>
            <person name="Takahara M."/>
            <person name="Miyagishima S."/>
            <person name="Mori T."/>
            <person name="Nishida K."/>
            <person name="Yagisawa F."/>
            <person name="Nishida K."/>
            <person name="Yoshida Y."/>
            <person name="Nishimura Y."/>
            <person name="Nakao S."/>
            <person name="Kobayashi T."/>
            <person name="Momoyama Y."/>
            <person name="Higashiyama T."/>
            <person name="Minoda A."/>
            <person name="Sano M."/>
            <person name="Nomoto H."/>
            <person name="Oishi K."/>
            <person name="Hayashi H."/>
            <person name="Ohta F."/>
            <person name="Nishizaka S."/>
            <person name="Haga S."/>
            <person name="Miura S."/>
            <person name="Morishita T."/>
            <person name="Kabeya Y."/>
            <person name="Terasawa K."/>
            <person name="Suzuki Y."/>
            <person name="Ishii Y."/>
            <person name="Asakawa S."/>
            <person name="Takano H."/>
            <person name="Ohta N."/>
            <person name="Kuroiwa H."/>
            <person name="Tanaka K."/>
            <person name="Shimizu N."/>
            <person name="Sugano S."/>
            <person name="Sato N."/>
            <person name="Nozaki H."/>
            <person name="Ogasawara N."/>
            <person name="Kohara Y."/>
            <person name="Kuroiwa T."/>
        </authorList>
    </citation>
    <scope>NUCLEOTIDE SEQUENCE [LARGE SCALE GENOMIC DNA]</scope>
    <source>
        <strain evidence="8 9">10D</strain>
    </source>
</reference>
<gene>
    <name evidence="8" type="ORF">CYME_CMB021C</name>
</gene>
<dbReference type="PROSITE" id="PS00296">
    <property type="entry name" value="CHAPERONINS_CPN60"/>
    <property type="match status" value="1"/>
</dbReference>
<organism evidence="8 9">
    <name type="scientific">Cyanidioschyzon merolae (strain NIES-3377 / 10D)</name>
    <name type="common">Unicellular red alga</name>
    <dbReference type="NCBI Taxonomy" id="280699"/>
    <lineage>
        <taxon>Eukaryota</taxon>
        <taxon>Rhodophyta</taxon>
        <taxon>Bangiophyceae</taxon>
        <taxon>Cyanidiales</taxon>
        <taxon>Cyanidiaceae</taxon>
        <taxon>Cyanidioschyzon</taxon>
    </lineage>
</organism>
<dbReference type="HOGENOM" id="CLU_016503_3_0_1"/>
<feature type="region of interest" description="Disordered" evidence="7">
    <location>
        <begin position="575"/>
        <end position="594"/>
    </location>
</feature>
<dbReference type="GO" id="GO:0005524">
    <property type="term" value="F:ATP binding"/>
    <property type="evidence" value="ECO:0007669"/>
    <property type="project" value="UniProtKB-KW"/>
</dbReference>
<evidence type="ECO:0000313" key="9">
    <source>
        <dbReference type="Proteomes" id="UP000007014"/>
    </source>
</evidence>
<reference evidence="8 9" key="2">
    <citation type="journal article" date="2007" name="BMC Biol.">
        <title>A 100%-complete sequence reveals unusually simple genomic features in the hot-spring red alga Cyanidioschyzon merolae.</title>
        <authorList>
            <person name="Nozaki H."/>
            <person name="Takano H."/>
            <person name="Misumi O."/>
            <person name="Terasawa K."/>
            <person name="Matsuzaki M."/>
            <person name="Maruyama S."/>
            <person name="Nishida K."/>
            <person name="Yagisawa F."/>
            <person name="Yoshida Y."/>
            <person name="Fujiwara T."/>
            <person name="Takio S."/>
            <person name="Tamura K."/>
            <person name="Chung S.J."/>
            <person name="Nakamura S."/>
            <person name="Kuroiwa H."/>
            <person name="Tanaka K."/>
            <person name="Sato N."/>
            <person name="Kuroiwa T."/>
        </authorList>
    </citation>
    <scope>NUCLEOTIDE SEQUENCE [LARGE SCALE GENOMIC DNA]</scope>
    <source>
        <strain evidence="8 9">10D</strain>
    </source>
</reference>
<dbReference type="SUPFAM" id="SSF52029">
    <property type="entry name" value="GroEL apical domain-like"/>
    <property type="match status" value="1"/>
</dbReference>
<dbReference type="Gene3D" id="1.10.560.10">
    <property type="entry name" value="GroEL-like equatorial domain"/>
    <property type="match status" value="1"/>
</dbReference>
<sequence length="594" mass="64350">MVPMQCMFVANGFVGRFDASGRLQMGQKLSRRTTPGRSSVLSVSMAAKQVVFHEESRRRLVRGINAVADAVRITLGPKGRNVVLERSYGAPEVVNDGVTIARDISLEDPTENVGARLLQEVASKTDQRAGDGTTTSTVLAQSIINQGLKLVESGANPIALKRGLDKAGQLLRAEIRKLAVPIKSPKDIEAIATIASGNSEEFGRIIAQAFERVGENGSTIVEESQTITDDVEFSEGMEIDRGYLSPYFVKEQDRQTCTLERPRILITDMKISNVNEIIPILEQCVKDKEPLLIIADDVTGEALSTLVVNKMRGVLDVCAIKAPGFGDRRKAYLQDIAIVTGATVVAGELGMTLEGVTEKDFGRAERIVVGKETTTIISDGSHEAEVRERIKQIRKEREDADTQFDREKCDERIARLSGGVARIRVGAATESELKDKKLRYEDAINSCRAAIEEGIVPGGGATLVYMMQKMDEIKAKVGGDEDTQLGVELLRRSLKSPLVQIAENCGLEGEVVLGNVAGKPFGYGYNAATGEYGDMIEMGILDPVKVTNSAIENAISVAGLVLTTEALVVEIPEKKDDKKGADDGMDDIPGESYY</sequence>
<dbReference type="Gramene" id="CMB021CT">
    <property type="protein sequence ID" value="CMB021CT"/>
    <property type="gene ID" value="CMB021C"/>
</dbReference>
<dbReference type="Gene3D" id="3.30.260.10">
    <property type="entry name" value="TCP-1-like chaperonin intermediate domain"/>
    <property type="match status" value="1"/>
</dbReference>
<dbReference type="NCBIfam" id="NF000592">
    <property type="entry name" value="PRK00013.1"/>
    <property type="match status" value="1"/>
</dbReference>
<evidence type="ECO:0000256" key="2">
    <source>
        <dbReference type="ARBA" id="ARBA00022741"/>
    </source>
</evidence>
<dbReference type="OrthoDB" id="496at2759"/>
<keyword evidence="2" id="KW-0547">Nucleotide-binding</keyword>
<evidence type="ECO:0000313" key="8">
    <source>
        <dbReference type="EMBL" id="BAM78846.1"/>
    </source>
</evidence>
<accession>M1UN99</accession>
<dbReference type="OMA" id="CMMVDSE"/>
<name>M1UN99_CYAM1</name>
<dbReference type="RefSeq" id="XP_005535132.1">
    <property type="nucleotide sequence ID" value="XM_005535075.1"/>
</dbReference>
<dbReference type="eggNOG" id="KOG0356">
    <property type="taxonomic scope" value="Eukaryota"/>
</dbReference>
<feature type="coiled-coil region" evidence="6">
    <location>
        <begin position="383"/>
        <end position="410"/>
    </location>
</feature>
<dbReference type="GeneID" id="16992233"/>
<dbReference type="SMR" id="M1UN99"/>
<dbReference type="InterPro" id="IPR018370">
    <property type="entry name" value="Chaperonin_Cpn60_CS"/>
</dbReference>
<dbReference type="NCBIfam" id="NF009489">
    <property type="entry name" value="PRK12851.1"/>
    <property type="match status" value="1"/>
</dbReference>
<dbReference type="HAMAP" id="MF_00600">
    <property type="entry name" value="CH60"/>
    <property type="match status" value="1"/>
</dbReference>
<dbReference type="GO" id="GO:0042026">
    <property type="term" value="P:protein refolding"/>
    <property type="evidence" value="ECO:0007669"/>
    <property type="project" value="InterPro"/>
</dbReference>
<dbReference type="NCBIfam" id="NF009488">
    <property type="entry name" value="PRK12850.1"/>
    <property type="match status" value="1"/>
</dbReference>
<dbReference type="NCBIfam" id="TIGR02348">
    <property type="entry name" value="GroEL"/>
    <property type="match status" value="1"/>
</dbReference>
<dbReference type="PRINTS" id="PR00298">
    <property type="entry name" value="CHAPERONIN60"/>
</dbReference>
<dbReference type="InterPro" id="IPR027413">
    <property type="entry name" value="GROEL-like_equatorial_sf"/>
</dbReference>
<dbReference type="EMBL" id="AP006484">
    <property type="protein sequence ID" value="BAM78846.1"/>
    <property type="molecule type" value="Genomic_DNA"/>
</dbReference>
<dbReference type="InterPro" id="IPR001844">
    <property type="entry name" value="Cpn60/GroEL"/>
</dbReference>
<keyword evidence="4" id="KW-0143">Chaperone</keyword>
<dbReference type="FunFam" id="3.50.7.10:FF:000001">
    <property type="entry name" value="60 kDa chaperonin"/>
    <property type="match status" value="1"/>
</dbReference>
<keyword evidence="9" id="KW-1185">Reference proteome</keyword>
<keyword evidence="6" id="KW-0175">Coiled coil</keyword>
<evidence type="ECO:0000256" key="4">
    <source>
        <dbReference type="ARBA" id="ARBA00023186"/>
    </source>
</evidence>
<dbReference type="InterPro" id="IPR002423">
    <property type="entry name" value="Cpn60/GroEL/TCP-1"/>
</dbReference>
<dbReference type="NCBIfam" id="NF009487">
    <property type="entry name" value="PRK12849.1"/>
    <property type="match status" value="1"/>
</dbReference>
<comment type="similarity">
    <text evidence="1 5">Belongs to the chaperonin (HSP60) family.</text>
</comment>
<dbReference type="Pfam" id="PF00118">
    <property type="entry name" value="Cpn60_TCP1"/>
    <property type="match status" value="1"/>
</dbReference>
<dbReference type="SUPFAM" id="SSF48592">
    <property type="entry name" value="GroEL equatorial domain-like"/>
    <property type="match status" value="1"/>
</dbReference>
<evidence type="ECO:0000256" key="6">
    <source>
        <dbReference type="SAM" id="Coils"/>
    </source>
</evidence>
<dbReference type="GO" id="GO:0140662">
    <property type="term" value="F:ATP-dependent protein folding chaperone"/>
    <property type="evidence" value="ECO:0007669"/>
    <property type="project" value="InterPro"/>
</dbReference>
<feature type="compositionally biased region" description="Acidic residues" evidence="7">
    <location>
        <begin position="583"/>
        <end position="594"/>
    </location>
</feature>
<dbReference type="CDD" id="cd03344">
    <property type="entry name" value="GroEL"/>
    <property type="match status" value="1"/>
</dbReference>